<dbReference type="EMBL" id="MU006701">
    <property type="protein sequence ID" value="KAF2633920.1"/>
    <property type="molecule type" value="Genomic_DNA"/>
</dbReference>
<proteinExistence type="predicted"/>
<evidence type="ECO:0000313" key="2">
    <source>
        <dbReference type="Proteomes" id="UP000799754"/>
    </source>
</evidence>
<gene>
    <name evidence="1" type="ORF">BU25DRAFT_453630</name>
</gene>
<name>A0ACB6SI07_9PLEO</name>
<organism evidence="1 2">
    <name type="scientific">Macroventuria anomochaeta</name>
    <dbReference type="NCBI Taxonomy" id="301207"/>
    <lineage>
        <taxon>Eukaryota</taxon>
        <taxon>Fungi</taxon>
        <taxon>Dikarya</taxon>
        <taxon>Ascomycota</taxon>
        <taxon>Pezizomycotina</taxon>
        <taxon>Dothideomycetes</taxon>
        <taxon>Pleosporomycetidae</taxon>
        <taxon>Pleosporales</taxon>
        <taxon>Pleosporineae</taxon>
        <taxon>Didymellaceae</taxon>
        <taxon>Macroventuria</taxon>
    </lineage>
</organism>
<protein>
    <submittedName>
        <fullName evidence="1">Uncharacterized protein</fullName>
    </submittedName>
</protein>
<keyword evidence="2" id="KW-1185">Reference proteome</keyword>
<evidence type="ECO:0000313" key="1">
    <source>
        <dbReference type="EMBL" id="KAF2633920.1"/>
    </source>
</evidence>
<accession>A0ACB6SI07</accession>
<reference evidence="1" key="1">
    <citation type="journal article" date="2020" name="Stud. Mycol.">
        <title>101 Dothideomycetes genomes: a test case for predicting lifestyles and emergence of pathogens.</title>
        <authorList>
            <person name="Haridas S."/>
            <person name="Albert R."/>
            <person name="Binder M."/>
            <person name="Bloem J."/>
            <person name="Labutti K."/>
            <person name="Salamov A."/>
            <person name="Andreopoulos B."/>
            <person name="Baker S."/>
            <person name="Barry K."/>
            <person name="Bills G."/>
            <person name="Bluhm B."/>
            <person name="Cannon C."/>
            <person name="Castanera R."/>
            <person name="Culley D."/>
            <person name="Daum C."/>
            <person name="Ezra D."/>
            <person name="Gonzalez J."/>
            <person name="Henrissat B."/>
            <person name="Kuo A."/>
            <person name="Liang C."/>
            <person name="Lipzen A."/>
            <person name="Lutzoni F."/>
            <person name="Magnuson J."/>
            <person name="Mondo S."/>
            <person name="Nolan M."/>
            <person name="Ohm R."/>
            <person name="Pangilinan J."/>
            <person name="Park H.-J."/>
            <person name="Ramirez L."/>
            <person name="Alfaro M."/>
            <person name="Sun H."/>
            <person name="Tritt A."/>
            <person name="Yoshinaga Y."/>
            <person name="Zwiers L.-H."/>
            <person name="Turgeon B."/>
            <person name="Goodwin S."/>
            <person name="Spatafora J."/>
            <person name="Crous P."/>
            <person name="Grigoriev I."/>
        </authorList>
    </citation>
    <scope>NUCLEOTIDE SEQUENCE</scope>
    <source>
        <strain evidence="1">CBS 525.71</strain>
    </source>
</reference>
<comment type="caution">
    <text evidence="1">The sequence shown here is derived from an EMBL/GenBank/DDBJ whole genome shotgun (WGS) entry which is preliminary data.</text>
</comment>
<dbReference type="Proteomes" id="UP000799754">
    <property type="component" value="Unassembled WGS sequence"/>
</dbReference>
<sequence length="229" mass="25051">MAEKYLPVLCALSSDAACAEARSVLLDKMSKDAVCEIVQRYLDGSASKETVTQAASLFLAAEARRSSGPCRAGEQRLEKRTAMSDRLTTSVSLGLSASRSVGHQSKKRKIVRDEDDEDKIAQEVVKSASWVAGLSLCPIVDREDDGDGSDVDRSSIKAKTKSEKAVPELPLVFWDARSETWRVESILGRNATTAIWAKFTKDYLPEANRKKSYARFAKGAGEIADRCVN</sequence>